<dbReference type="PANTHER" id="PTHR34048:SF5">
    <property type="entry name" value="INNER MEMBRANE LOCALIZED PROTEIN"/>
    <property type="match status" value="1"/>
</dbReference>
<accession>A0A9Q1JYW3</accession>
<keyword evidence="1" id="KW-0812">Transmembrane</keyword>
<organism evidence="2 3">
    <name type="scientific">Carnegiea gigantea</name>
    <dbReference type="NCBI Taxonomy" id="171969"/>
    <lineage>
        <taxon>Eukaryota</taxon>
        <taxon>Viridiplantae</taxon>
        <taxon>Streptophyta</taxon>
        <taxon>Embryophyta</taxon>
        <taxon>Tracheophyta</taxon>
        <taxon>Spermatophyta</taxon>
        <taxon>Magnoliopsida</taxon>
        <taxon>eudicotyledons</taxon>
        <taxon>Gunneridae</taxon>
        <taxon>Pentapetalae</taxon>
        <taxon>Caryophyllales</taxon>
        <taxon>Cactineae</taxon>
        <taxon>Cactaceae</taxon>
        <taxon>Cactoideae</taxon>
        <taxon>Echinocereeae</taxon>
        <taxon>Carnegiea</taxon>
    </lineage>
</organism>
<gene>
    <name evidence="2" type="ORF">Cgig2_018105</name>
</gene>
<feature type="transmembrane region" description="Helical" evidence="1">
    <location>
        <begin position="116"/>
        <end position="138"/>
    </location>
</feature>
<protein>
    <submittedName>
        <fullName evidence="2">Uncharacterized protein</fullName>
    </submittedName>
</protein>
<sequence length="246" mass="26420">MMCYSKWYTVHPAGAAKALTGNAVVMRYATYTDFNMGPNLYKVVSLRFCGSSCLCLILLPILTRNVLGSSLREADLGILEPTNLSLSPLRARKAAYKPLVVRAAYSDDGRTGLSSAGIFIGGFILGGLAVGTLSCVYAPQISKALAGVDKKDLMRKLPKFIYDEDKALESASPILAATTPQPPYCHSHCHGLPPQPSKPPSPTSMTIKDGQIKTRMTLTQKIEELNSAIDKASNQLSSDKAPVRGN</sequence>
<dbReference type="InterPro" id="IPR040377">
    <property type="entry name" value="Ssl2009-like"/>
</dbReference>
<proteinExistence type="predicted"/>
<dbReference type="AlphaFoldDB" id="A0A9Q1JYW3"/>
<name>A0A9Q1JYW3_9CARY</name>
<dbReference type="PANTHER" id="PTHR34048">
    <property type="entry name" value="LOW-DENSITY RECEPTOR-LIKE PROTEIN"/>
    <property type="match status" value="1"/>
</dbReference>
<evidence type="ECO:0000256" key="1">
    <source>
        <dbReference type="SAM" id="Phobius"/>
    </source>
</evidence>
<comment type="caution">
    <text evidence="2">The sequence shown here is derived from an EMBL/GenBank/DDBJ whole genome shotgun (WGS) entry which is preliminary data.</text>
</comment>
<reference evidence="2" key="1">
    <citation type="submission" date="2022-04" db="EMBL/GenBank/DDBJ databases">
        <title>Carnegiea gigantea Genome sequencing and assembly v2.</title>
        <authorList>
            <person name="Copetti D."/>
            <person name="Sanderson M.J."/>
            <person name="Burquez A."/>
            <person name="Wojciechowski M.F."/>
        </authorList>
    </citation>
    <scope>NUCLEOTIDE SEQUENCE</scope>
    <source>
        <strain evidence="2">SGP5-SGP5p</strain>
        <tissue evidence="2">Aerial part</tissue>
    </source>
</reference>
<feature type="transmembrane region" description="Helical" evidence="1">
    <location>
        <begin position="44"/>
        <end position="62"/>
    </location>
</feature>
<dbReference type="Proteomes" id="UP001153076">
    <property type="component" value="Unassembled WGS sequence"/>
</dbReference>
<evidence type="ECO:0000313" key="2">
    <source>
        <dbReference type="EMBL" id="KAJ8433552.1"/>
    </source>
</evidence>
<dbReference type="OrthoDB" id="1700403at2759"/>
<dbReference type="GO" id="GO:0009535">
    <property type="term" value="C:chloroplast thylakoid membrane"/>
    <property type="evidence" value="ECO:0007669"/>
    <property type="project" value="TreeGrafter"/>
</dbReference>
<dbReference type="GO" id="GO:0009706">
    <property type="term" value="C:chloroplast inner membrane"/>
    <property type="evidence" value="ECO:0007669"/>
    <property type="project" value="TreeGrafter"/>
</dbReference>
<keyword evidence="1" id="KW-0472">Membrane</keyword>
<keyword evidence="3" id="KW-1185">Reference proteome</keyword>
<dbReference type="EMBL" id="JAKOGI010000531">
    <property type="protein sequence ID" value="KAJ8433552.1"/>
    <property type="molecule type" value="Genomic_DNA"/>
</dbReference>
<evidence type="ECO:0000313" key="3">
    <source>
        <dbReference type="Proteomes" id="UP001153076"/>
    </source>
</evidence>
<keyword evidence="1" id="KW-1133">Transmembrane helix</keyword>